<proteinExistence type="predicted"/>
<evidence type="ECO:0000313" key="4">
    <source>
        <dbReference type="Proteomes" id="UP000423156"/>
    </source>
</evidence>
<dbReference type="Pfam" id="PF13476">
    <property type="entry name" value="AAA_23"/>
    <property type="match status" value="1"/>
</dbReference>
<feature type="coiled-coil region" evidence="1">
    <location>
        <begin position="459"/>
        <end position="497"/>
    </location>
</feature>
<gene>
    <name evidence="3" type="ORF">F7D71_04880</name>
</gene>
<name>A0AA90UMV0_9BACT</name>
<dbReference type="InterPro" id="IPR038729">
    <property type="entry name" value="Rad50/SbcC_AAA"/>
</dbReference>
<reference evidence="4" key="1">
    <citation type="submission" date="2019-09" db="EMBL/GenBank/DDBJ databases">
        <title>Distinct polysaccharide growth profiles of human intestinal Prevotella copri isolates.</title>
        <authorList>
            <person name="Fehlner-Peach H."/>
            <person name="Magnabosco C."/>
            <person name="Raghavan V."/>
            <person name="Scher J.U."/>
            <person name="Tett A."/>
            <person name="Cox L.M."/>
            <person name="Gottsegen C."/>
            <person name="Watters A."/>
            <person name="Wiltshire- Gordon J.D."/>
            <person name="Segata N."/>
            <person name="Bonneau R."/>
            <person name="Littman D.R."/>
        </authorList>
    </citation>
    <scope>NUCLEOTIDE SEQUENCE [LARGE SCALE GENOMIC DNA]</scope>
    <source>
        <strain evidence="4">BU41712</strain>
    </source>
</reference>
<evidence type="ECO:0000313" key="3">
    <source>
        <dbReference type="EMBL" id="MQN77211.1"/>
    </source>
</evidence>
<feature type="coiled-coil region" evidence="1">
    <location>
        <begin position="269"/>
        <end position="322"/>
    </location>
</feature>
<dbReference type="GO" id="GO:0016887">
    <property type="term" value="F:ATP hydrolysis activity"/>
    <property type="evidence" value="ECO:0007669"/>
    <property type="project" value="InterPro"/>
</dbReference>
<keyword evidence="1" id="KW-0175">Coiled coil</keyword>
<dbReference type="GO" id="GO:0006302">
    <property type="term" value="P:double-strand break repair"/>
    <property type="evidence" value="ECO:0007669"/>
    <property type="project" value="InterPro"/>
</dbReference>
<feature type="domain" description="Rad50/SbcC-type AAA" evidence="2">
    <location>
        <begin position="5"/>
        <end position="262"/>
    </location>
</feature>
<dbReference type="Proteomes" id="UP000423156">
    <property type="component" value="Unassembled WGS sequence"/>
</dbReference>
<dbReference type="GO" id="GO:0000731">
    <property type="term" value="P:DNA synthesis involved in DNA repair"/>
    <property type="evidence" value="ECO:0007669"/>
    <property type="project" value="TreeGrafter"/>
</dbReference>
<protein>
    <submittedName>
        <fullName evidence="3">DNA sulfur modification protein DndD</fullName>
    </submittedName>
</protein>
<dbReference type="SUPFAM" id="SSF52540">
    <property type="entry name" value="P-loop containing nucleoside triphosphate hydrolases"/>
    <property type="match status" value="1"/>
</dbReference>
<dbReference type="PANTHER" id="PTHR32182">
    <property type="entry name" value="DNA REPLICATION AND REPAIR PROTEIN RECF"/>
    <property type="match status" value="1"/>
</dbReference>
<accession>A0AA90UMV0</accession>
<evidence type="ECO:0000256" key="1">
    <source>
        <dbReference type="SAM" id="Coils"/>
    </source>
</evidence>
<dbReference type="InterPro" id="IPR027417">
    <property type="entry name" value="P-loop_NTPase"/>
</dbReference>
<organism evidence="3 4">
    <name type="scientific">Segatella copri</name>
    <dbReference type="NCBI Taxonomy" id="165179"/>
    <lineage>
        <taxon>Bacteria</taxon>
        <taxon>Pseudomonadati</taxon>
        <taxon>Bacteroidota</taxon>
        <taxon>Bacteroidia</taxon>
        <taxon>Bacteroidales</taxon>
        <taxon>Prevotellaceae</taxon>
        <taxon>Segatella</taxon>
    </lineage>
</organism>
<dbReference type="EMBL" id="VZBZ01000064">
    <property type="protein sequence ID" value="MQN77211.1"/>
    <property type="molecule type" value="Genomic_DNA"/>
</dbReference>
<dbReference type="AlphaFoldDB" id="A0AA90UMV0"/>
<dbReference type="RefSeq" id="WP_153092411.1">
    <property type="nucleotide sequence ID" value="NZ_VZBX01000084.1"/>
</dbReference>
<sequence length="706" mass="81539">MIISKIILNNYRLYQGVNEIEFKAKNGKNIYLISGENGFGKTTFLHSLIWCLYGRLITEVEAEVRKDIVKTGYKEFLKGNFNHDVRGKFEELDANVVAEIKKHGYTTDTEYVREISTYSVTIDFAEVVIPSLPCTSIRIVRSFDYLLESESVDIFIDGIKNELTKEIGPDVFINDFILNKDIARFFFFDSEQIVALAETSTTTERRRLGSAYNEVLGVRKYEDLKRNLENMRLRFRKKSSDAANRNRLMTLLDEKKQLLQTIADNGKLSDKIEAELQNLHKKNEELQLRLMREGNGATIQEIKKIEEVIGLTKKKNEEYKKQLNQFIDYAPFAMAGTLFKDTKVELEKDYLQNKANVNLLSTNSIVSDITSDLLLMVNGISMDADVSLQLQQQIQNILSKYRKEASDEQPLLTMNDEDYEEFMAIYSYVTTTYKIEFEHLADDYKKNKLILERNSRRLSNIQSKEKDELIKEVRKAKNEVEIEIQNKEQEIRQCKESFGVLTQKMATATKQISELSKVVSLDDSSERKDKLAEQLIRELSAFLVSLKQEKKFSLERRIKAILNSLMHKEDFIGKVEVQIEGDDMDISLFSVEGVEIHKDSLSKGEQQLYATSILKALVDESGIQFPVFIDSPLQKFDKSHASKIITEFYPQISKQVILFPLLYKELTAEEYEVMKPLVNSTYLIKNDTIHSYLEEVSIDSFIEEAS</sequence>
<comment type="caution">
    <text evidence="3">The sequence shown here is derived from an EMBL/GenBank/DDBJ whole genome shotgun (WGS) entry which is preliminary data.</text>
</comment>
<dbReference type="PANTHER" id="PTHR32182:SF0">
    <property type="entry name" value="DNA REPLICATION AND REPAIR PROTEIN RECF"/>
    <property type="match status" value="1"/>
</dbReference>
<evidence type="ECO:0000259" key="2">
    <source>
        <dbReference type="Pfam" id="PF13476"/>
    </source>
</evidence>
<dbReference type="Gene3D" id="3.40.50.300">
    <property type="entry name" value="P-loop containing nucleotide triphosphate hydrolases"/>
    <property type="match status" value="2"/>
</dbReference>